<organism evidence="2 4">
    <name type="scientific">Capnocytophaga haemolytica</name>
    <dbReference type="NCBI Taxonomy" id="45243"/>
    <lineage>
        <taxon>Bacteria</taxon>
        <taxon>Pseudomonadati</taxon>
        <taxon>Bacteroidota</taxon>
        <taxon>Flavobacteriia</taxon>
        <taxon>Flavobacteriales</taxon>
        <taxon>Flavobacteriaceae</taxon>
        <taxon>Capnocytophaga</taxon>
    </lineage>
</organism>
<evidence type="ECO:0000313" key="3">
    <source>
        <dbReference type="Proteomes" id="UP000065822"/>
    </source>
</evidence>
<dbReference type="AlphaFoldDB" id="A0AAX2GUE5"/>
<keyword evidence="3" id="KW-1185">Reference proteome</keyword>
<evidence type="ECO:0008006" key="5">
    <source>
        <dbReference type="Google" id="ProtNLM"/>
    </source>
</evidence>
<gene>
    <name evidence="1" type="ORF">AXF12_07760</name>
    <name evidence="2" type="ORF">SAMEA44541418_00143</name>
</gene>
<reference evidence="1 3" key="1">
    <citation type="submission" date="2016-02" db="EMBL/GenBank/DDBJ databases">
        <authorList>
            <person name="Holder M.E."/>
            <person name="Ajami N.J."/>
            <person name="Petrosino J.F."/>
        </authorList>
    </citation>
    <scope>NUCLEOTIDE SEQUENCE [LARGE SCALE GENOMIC DNA]</scope>
    <source>
        <strain evidence="1 3">CCUG 32990</strain>
    </source>
</reference>
<dbReference type="EMBL" id="CP014227">
    <property type="protein sequence ID" value="AMD85415.1"/>
    <property type="molecule type" value="Genomic_DNA"/>
</dbReference>
<proteinExistence type="predicted"/>
<dbReference type="Proteomes" id="UP000065822">
    <property type="component" value="Chromosome"/>
</dbReference>
<dbReference type="KEGG" id="chg:AXF12_07760"/>
<evidence type="ECO:0000313" key="2">
    <source>
        <dbReference type="EMBL" id="SNV01884.1"/>
    </source>
</evidence>
<evidence type="ECO:0000313" key="1">
    <source>
        <dbReference type="EMBL" id="AMD85415.1"/>
    </source>
</evidence>
<reference evidence="2 4" key="2">
    <citation type="submission" date="2017-06" db="EMBL/GenBank/DDBJ databases">
        <authorList>
            <consortium name="Pathogen Informatics"/>
        </authorList>
    </citation>
    <scope>NUCLEOTIDE SEQUENCE [LARGE SCALE GENOMIC DNA]</scope>
    <source>
        <strain evidence="2 4">NCTC12947</strain>
    </source>
</reference>
<name>A0AAX2GUE5_9FLAO</name>
<dbReference type="EMBL" id="LT906449">
    <property type="protein sequence ID" value="SNV01884.1"/>
    <property type="molecule type" value="Genomic_DNA"/>
</dbReference>
<protein>
    <recommendedName>
        <fullName evidence="5">DNA-binding protein</fullName>
    </recommendedName>
</protein>
<evidence type="ECO:0000313" key="4">
    <source>
        <dbReference type="Proteomes" id="UP000215539"/>
    </source>
</evidence>
<dbReference type="Proteomes" id="UP000215539">
    <property type="component" value="Chromosome 1"/>
</dbReference>
<dbReference type="RefSeq" id="WP_066429980.1">
    <property type="nucleotide sequence ID" value="NZ_CP014227.1"/>
</dbReference>
<accession>A0AAX2GUE5</accession>
<sequence>MNSKVIKVTIKEDVLEVLNDDRVLASIFLMTNIKADTIYRWVKAGDYDKLLYYPVLLAIGHILSRDVYELVDVEM</sequence>